<name>A0A1G4IDL5_TRYEQ</name>
<feature type="transmembrane region" description="Helical" evidence="1">
    <location>
        <begin position="46"/>
        <end position="65"/>
    </location>
</feature>
<dbReference type="RefSeq" id="XP_067080983.1">
    <property type="nucleotide sequence ID" value="XM_067224882.1"/>
</dbReference>
<sequence length="188" mass="21424">MRQSSLPEEDAFLCLLKQIEREGYTPNIGERAVICRTINGVFNPLGVYFALIGASCGYFGLGMAVRASQRLASSVVGFLYMAELSWSFQERRPCAGFLNDVRSLDGQLREKTGSQHLLGEFSLMDRSLIGEIFDFVTLDKTIRWLLCLTSSCASGPHWLPFVKIKWFDGLPLDPLTIWYWRFVLSFYR</sequence>
<dbReference type="VEuPathDB" id="TriTrypDB:TEOVI_000167900"/>
<evidence type="ECO:0000313" key="3">
    <source>
        <dbReference type="Proteomes" id="UP000195570"/>
    </source>
</evidence>
<dbReference type="GeneID" id="92375619"/>
<accession>A0A1G4IDL5</accession>
<dbReference type="EMBL" id="CZPT02001358">
    <property type="protein sequence ID" value="SCU70110.1"/>
    <property type="molecule type" value="Genomic_DNA"/>
</dbReference>
<keyword evidence="1" id="KW-1133">Transmembrane helix</keyword>
<dbReference type="Proteomes" id="UP000195570">
    <property type="component" value="Unassembled WGS sequence"/>
</dbReference>
<comment type="caution">
    <text evidence="2">The sequence shown here is derived from an EMBL/GenBank/DDBJ whole genome shotgun (WGS) entry which is preliminary data.</text>
</comment>
<keyword evidence="1" id="KW-0812">Transmembrane</keyword>
<evidence type="ECO:0000256" key="1">
    <source>
        <dbReference type="SAM" id="Phobius"/>
    </source>
</evidence>
<proteinExistence type="predicted"/>
<keyword evidence="1" id="KW-0472">Membrane</keyword>
<protein>
    <submittedName>
        <fullName evidence="2">Uncharacterized protein</fullName>
    </submittedName>
</protein>
<evidence type="ECO:0000313" key="2">
    <source>
        <dbReference type="EMBL" id="SCU70110.1"/>
    </source>
</evidence>
<keyword evidence="3" id="KW-1185">Reference proteome</keyword>
<gene>
    <name evidence="2" type="ORF">TEOVI_000167900</name>
</gene>
<dbReference type="AlphaFoldDB" id="A0A1G4IDL5"/>
<reference evidence="2" key="1">
    <citation type="submission" date="2016-09" db="EMBL/GenBank/DDBJ databases">
        <authorList>
            <person name="Hebert L."/>
            <person name="Moumen B."/>
        </authorList>
    </citation>
    <scope>NUCLEOTIDE SEQUENCE [LARGE SCALE GENOMIC DNA]</scope>
    <source>
        <strain evidence="2">OVI</strain>
    </source>
</reference>
<organism evidence="2 3">
    <name type="scientific">Trypanosoma equiperdum</name>
    <dbReference type="NCBI Taxonomy" id="5694"/>
    <lineage>
        <taxon>Eukaryota</taxon>
        <taxon>Discoba</taxon>
        <taxon>Euglenozoa</taxon>
        <taxon>Kinetoplastea</taxon>
        <taxon>Metakinetoplastina</taxon>
        <taxon>Trypanosomatida</taxon>
        <taxon>Trypanosomatidae</taxon>
        <taxon>Trypanosoma</taxon>
    </lineage>
</organism>